<dbReference type="InterPro" id="IPR003439">
    <property type="entry name" value="ABC_transporter-like_ATP-bd"/>
</dbReference>
<dbReference type="NCBIfam" id="NF010061">
    <property type="entry name" value="PRK13538.1"/>
    <property type="match status" value="1"/>
</dbReference>
<sequence>MADRTFRAVDLAAERGDRRLFEHLSFTLSPGQLLQVSGRNGSGKTSLLRILSGLSRPAEGQVFWGEEPIQSVDGGTGSCLGYLGHLNALKDDLSATENITSAGRIGGHATDRDTALGMLERIGLAGYEDLPIRFLSQGQKRRVALARLLLEQRPLWILDEPYAALDVQVIEVLRASIETHLARRGMIVITTHQAVDIDGDCHNLHLG</sequence>
<dbReference type="PANTHER" id="PTHR43499:SF1">
    <property type="entry name" value="ABC TRANSPORTER I FAMILY MEMBER 1"/>
    <property type="match status" value="1"/>
</dbReference>
<dbReference type="OrthoDB" id="9800654at2"/>
<keyword evidence="9" id="KW-1185">Reference proteome</keyword>
<protein>
    <submittedName>
        <fullName evidence="8">Transcriptional regulator</fullName>
    </submittedName>
</protein>
<dbReference type="EMBL" id="CP007029">
    <property type="protein sequence ID" value="AHE98031.1"/>
    <property type="molecule type" value="Genomic_DNA"/>
</dbReference>
<proteinExistence type="predicted"/>
<keyword evidence="1" id="KW-0813">Transport</keyword>
<keyword evidence="4" id="KW-0067">ATP-binding</keyword>
<keyword evidence="2" id="KW-0547">Nucleotide-binding</keyword>
<dbReference type="GO" id="GO:0017004">
    <property type="term" value="P:cytochrome complex assembly"/>
    <property type="evidence" value="ECO:0007669"/>
    <property type="project" value="UniProtKB-KW"/>
</dbReference>
<dbReference type="GO" id="GO:0016887">
    <property type="term" value="F:ATP hydrolysis activity"/>
    <property type="evidence" value="ECO:0007669"/>
    <property type="project" value="InterPro"/>
</dbReference>
<dbReference type="InterPro" id="IPR017871">
    <property type="entry name" value="ABC_transporter-like_CS"/>
</dbReference>
<feature type="domain" description="ABC transporter" evidence="7">
    <location>
        <begin position="6"/>
        <end position="207"/>
    </location>
</feature>
<organism evidence="8 9">
    <name type="scientific">Thioalkalivibrio paradoxus ARh 1</name>
    <dbReference type="NCBI Taxonomy" id="713585"/>
    <lineage>
        <taxon>Bacteria</taxon>
        <taxon>Pseudomonadati</taxon>
        <taxon>Pseudomonadota</taxon>
        <taxon>Gammaproteobacteria</taxon>
        <taxon>Chromatiales</taxon>
        <taxon>Ectothiorhodospiraceae</taxon>
        <taxon>Thioalkalivibrio</taxon>
    </lineage>
</organism>
<dbReference type="GO" id="GO:0005524">
    <property type="term" value="F:ATP binding"/>
    <property type="evidence" value="ECO:0007669"/>
    <property type="project" value="UniProtKB-KW"/>
</dbReference>
<name>W0DHZ4_9GAMM</name>
<evidence type="ECO:0000313" key="9">
    <source>
        <dbReference type="Proteomes" id="UP000005289"/>
    </source>
</evidence>
<keyword evidence="3" id="KW-0201">Cytochrome c-type biogenesis</keyword>
<accession>W0DHZ4</accession>
<gene>
    <name evidence="8" type="ORF">THITH_06915</name>
</gene>
<dbReference type="SMART" id="SM00382">
    <property type="entry name" value="AAA"/>
    <property type="match status" value="1"/>
</dbReference>
<dbReference type="HOGENOM" id="CLU_000604_1_2_6"/>
<reference evidence="8 9" key="1">
    <citation type="submission" date="2013-12" db="EMBL/GenBank/DDBJ databases">
        <authorList>
            <consortium name="DOE Joint Genome Institute"/>
            <person name="Muyzer G."/>
            <person name="Huntemann M."/>
            <person name="Han J."/>
            <person name="Chen A."/>
            <person name="Kyrpides N."/>
            <person name="Mavromatis K."/>
            <person name="Markowitz V."/>
            <person name="Palaniappan K."/>
            <person name="Ivanova N."/>
            <person name="Schaumberg A."/>
            <person name="Pati A."/>
            <person name="Liolios K."/>
            <person name="Nordberg H.P."/>
            <person name="Cantor M.N."/>
            <person name="Hua S.X."/>
            <person name="Woyke T."/>
        </authorList>
    </citation>
    <scope>NUCLEOTIDE SEQUENCE [LARGE SCALE GENOMIC DNA]</scope>
    <source>
        <strain evidence="8 9">ARh 1</strain>
    </source>
</reference>
<dbReference type="KEGG" id="tti:THITH_06915"/>
<keyword evidence="6" id="KW-0472">Membrane</keyword>
<evidence type="ECO:0000259" key="7">
    <source>
        <dbReference type="PROSITE" id="PS50893"/>
    </source>
</evidence>
<evidence type="ECO:0000256" key="5">
    <source>
        <dbReference type="ARBA" id="ARBA00022967"/>
    </source>
</evidence>
<dbReference type="PROSITE" id="PS50893">
    <property type="entry name" value="ABC_TRANSPORTER_2"/>
    <property type="match status" value="1"/>
</dbReference>
<dbReference type="GO" id="GO:0022857">
    <property type="term" value="F:transmembrane transporter activity"/>
    <property type="evidence" value="ECO:0007669"/>
    <property type="project" value="InterPro"/>
</dbReference>
<evidence type="ECO:0000256" key="2">
    <source>
        <dbReference type="ARBA" id="ARBA00022741"/>
    </source>
</evidence>
<dbReference type="SUPFAM" id="SSF52540">
    <property type="entry name" value="P-loop containing nucleoside triphosphate hydrolases"/>
    <property type="match status" value="1"/>
</dbReference>
<evidence type="ECO:0000256" key="6">
    <source>
        <dbReference type="ARBA" id="ARBA00023136"/>
    </source>
</evidence>
<dbReference type="NCBIfam" id="TIGR01189">
    <property type="entry name" value="ccmA"/>
    <property type="match status" value="1"/>
</dbReference>
<dbReference type="STRING" id="713585.THITH_06915"/>
<dbReference type="InterPro" id="IPR005895">
    <property type="entry name" value="ABC_transptr_haem_export_CcmA"/>
</dbReference>
<keyword evidence="5" id="KW-1278">Translocase</keyword>
<evidence type="ECO:0000256" key="3">
    <source>
        <dbReference type="ARBA" id="ARBA00022748"/>
    </source>
</evidence>
<dbReference type="Gene3D" id="3.40.50.300">
    <property type="entry name" value="P-loop containing nucleotide triphosphate hydrolases"/>
    <property type="match status" value="1"/>
</dbReference>
<dbReference type="InterPro" id="IPR003593">
    <property type="entry name" value="AAA+_ATPase"/>
</dbReference>
<dbReference type="PROSITE" id="PS00211">
    <property type="entry name" value="ABC_TRANSPORTER_1"/>
    <property type="match status" value="1"/>
</dbReference>
<dbReference type="Proteomes" id="UP000005289">
    <property type="component" value="Chromosome"/>
</dbReference>
<dbReference type="InterPro" id="IPR027417">
    <property type="entry name" value="P-loop_NTPase"/>
</dbReference>
<dbReference type="RefSeq" id="WP_006747862.1">
    <property type="nucleotide sequence ID" value="NZ_CP007029.1"/>
</dbReference>
<dbReference type="PANTHER" id="PTHR43499">
    <property type="entry name" value="ABC TRANSPORTER I FAMILY MEMBER 1"/>
    <property type="match status" value="1"/>
</dbReference>
<dbReference type="Pfam" id="PF00005">
    <property type="entry name" value="ABC_tran"/>
    <property type="match status" value="1"/>
</dbReference>
<evidence type="ECO:0000256" key="4">
    <source>
        <dbReference type="ARBA" id="ARBA00022840"/>
    </source>
</evidence>
<dbReference type="AlphaFoldDB" id="W0DHZ4"/>
<evidence type="ECO:0000313" key="8">
    <source>
        <dbReference type="EMBL" id="AHE98031.1"/>
    </source>
</evidence>
<evidence type="ECO:0000256" key="1">
    <source>
        <dbReference type="ARBA" id="ARBA00022448"/>
    </source>
</evidence>